<evidence type="ECO:0000256" key="10">
    <source>
        <dbReference type="ARBA" id="ARBA00023098"/>
    </source>
</evidence>
<dbReference type="PROSITE" id="PS00086">
    <property type="entry name" value="CYTOCHROME_P450"/>
    <property type="match status" value="1"/>
</dbReference>
<dbReference type="AlphaFoldDB" id="A0A9N8HIL6"/>
<dbReference type="Proteomes" id="UP001153069">
    <property type="component" value="Unassembled WGS sequence"/>
</dbReference>
<keyword evidence="11 12" id="KW-0472">Membrane</keyword>
<name>A0A9N8HIL6_9STRA</name>
<organism evidence="17 18">
    <name type="scientific">Seminavis robusta</name>
    <dbReference type="NCBI Taxonomy" id="568900"/>
    <lineage>
        <taxon>Eukaryota</taxon>
        <taxon>Sar</taxon>
        <taxon>Stramenopiles</taxon>
        <taxon>Ochrophyta</taxon>
        <taxon>Bacillariophyta</taxon>
        <taxon>Bacillariophyceae</taxon>
        <taxon>Bacillariophycidae</taxon>
        <taxon>Naviculales</taxon>
        <taxon>Naviculaceae</taxon>
        <taxon>Seminavis</taxon>
    </lineage>
</organism>
<dbReference type="InterPro" id="IPR001128">
    <property type="entry name" value="Cyt_P450"/>
</dbReference>
<comment type="pathway">
    <text evidence="3">Lipid metabolism; bile acid biosynthesis.</text>
</comment>
<dbReference type="InterPro" id="IPR002403">
    <property type="entry name" value="Cyt_P450_E_grp-IV"/>
</dbReference>
<dbReference type="GO" id="GO:0020037">
    <property type="term" value="F:heme binding"/>
    <property type="evidence" value="ECO:0007669"/>
    <property type="project" value="InterPro"/>
</dbReference>
<dbReference type="GO" id="GO:0042632">
    <property type="term" value="P:cholesterol homeostasis"/>
    <property type="evidence" value="ECO:0007669"/>
    <property type="project" value="TreeGrafter"/>
</dbReference>
<keyword evidence="7 12" id="KW-0256">Endoplasmic reticulum</keyword>
<evidence type="ECO:0000313" key="18">
    <source>
        <dbReference type="Proteomes" id="UP001153069"/>
    </source>
</evidence>
<keyword evidence="15" id="KW-0503">Monooxygenase</keyword>
<comment type="cofactor">
    <cofactor evidence="1 12 13">
        <name>heme</name>
        <dbReference type="ChEBI" id="CHEBI:30413"/>
    </cofactor>
</comment>
<dbReference type="InterPro" id="IPR017972">
    <property type="entry name" value="Cyt_P450_CS"/>
</dbReference>
<evidence type="ECO:0000256" key="11">
    <source>
        <dbReference type="ARBA" id="ARBA00023136"/>
    </source>
</evidence>
<dbReference type="PANTHER" id="PTHR24304:SF4">
    <property type="entry name" value="CYTOCHROME P450"/>
    <property type="match status" value="1"/>
</dbReference>
<evidence type="ECO:0000256" key="5">
    <source>
        <dbReference type="ARBA" id="ARBA00022617"/>
    </source>
</evidence>
<dbReference type="GO" id="GO:0008395">
    <property type="term" value="F:steroid hydroxylase activity"/>
    <property type="evidence" value="ECO:0007669"/>
    <property type="project" value="TreeGrafter"/>
</dbReference>
<dbReference type="InterPro" id="IPR050529">
    <property type="entry name" value="CYP450_sterol_14alpha_dmase"/>
</dbReference>
<dbReference type="PANTHER" id="PTHR24304">
    <property type="entry name" value="CYTOCHROME P450 FAMILY 7"/>
    <property type="match status" value="1"/>
</dbReference>
<gene>
    <name evidence="17" type="ORF">SEMRO_508_G156750.1</name>
</gene>
<evidence type="ECO:0000256" key="8">
    <source>
        <dbReference type="ARBA" id="ARBA00023002"/>
    </source>
</evidence>
<dbReference type="GO" id="GO:0006629">
    <property type="term" value="P:lipid metabolic process"/>
    <property type="evidence" value="ECO:0007669"/>
    <property type="project" value="UniProtKB-KW"/>
</dbReference>
<evidence type="ECO:0000256" key="15">
    <source>
        <dbReference type="RuleBase" id="RU000461"/>
    </source>
</evidence>
<evidence type="ECO:0000256" key="16">
    <source>
        <dbReference type="SAM" id="Phobius"/>
    </source>
</evidence>
<feature type="transmembrane region" description="Helical" evidence="16">
    <location>
        <begin position="6"/>
        <end position="25"/>
    </location>
</feature>
<evidence type="ECO:0000256" key="7">
    <source>
        <dbReference type="ARBA" id="ARBA00022824"/>
    </source>
</evidence>
<dbReference type="EMBL" id="CAICTM010000507">
    <property type="protein sequence ID" value="CAB9511888.1"/>
    <property type="molecule type" value="Genomic_DNA"/>
</dbReference>
<comment type="similarity">
    <text evidence="4 12 15">Belongs to the cytochrome P450 family.</text>
</comment>
<keyword evidence="16" id="KW-0812">Transmembrane</keyword>
<keyword evidence="16" id="KW-1133">Transmembrane helix</keyword>
<keyword evidence="10" id="KW-0443">Lipid metabolism</keyword>
<dbReference type="Gene3D" id="1.10.630.10">
    <property type="entry name" value="Cytochrome P450"/>
    <property type="match status" value="1"/>
</dbReference>
<dbReference type="PIRSF" id="PIRSF000047">
    <property type="entry name" value="Cytochrome_CYPVIIA1"/>
    <property type="match status" value="1"/>
</dbReference>
<feature type="binding site" description="axial binding residue" evidence="13">
    <location>
        <position position="448"/>
    </location>
    <ligand>
        <name>heme</name>
        <dbReference type="ChEBI" id="CHEBI:30413"/>
    </ligand>
    <ligandPart>
        <name>Fe</name>
        <dbReference type="ChEBI" id="CHEBI:18248"/>
    </ligandPart>
</feature>
<dbReference type="GO" id="GO:0005789">
    <property type="term" value="C:endoplasmic reticulum membrane"/>
    <property type="evidence" value="ECO:0007669"/>
    <property type="project" value="UniProtKB-SubCell"/>
</dbReference>
<proteinExistence type="inferred from homology"/>
<dbReference type="GO" id="GO:0005506">
    <property type="term" value="F:iron ion binding"/>
    <property type="evidence" value="ECO:0007669"/>
    <property type="project" value="InterPro"/>
</dbReference>
<evidence type="ECO:0000256" key="4">
    <source>
        <dbReference type="ARBA" id="ARBA00010617"/>
    </source>
</evidence>
<evidence type="ECO:0000256" key="1">
    <source>
        <dbReference type="ARBA" id="ARBA00001971"/>
    </source>
</evidence>
<protein>
    <submittedName>
        <fullName evidence="17">25-hydroxycholesterol 7-alpha-hydroxylase</fullName>
    </submittedName>
</protein>
<comment type="caution">
    <text evidence="17">The sequence shown here is derived from an EMBL/GenBank/DDBJ whole genome shotgun (WGS) entry which is preliminary data.</text>
</comment>
<keyword evidence="18" id="KW-1185">Reference proteome</keyword>
<evidence type="ECO:0000313" key="17">
    <source>
        <dbReference type="EMBL" id="CAB9511888.1"/>
    </source>
</evidence>
<evidence type="ECO:0000256" key="2">
    <source>
        <dbReference type="ARBA" id="ARBA00004586"/>
    </source>
</evidence>
<keyword evidence="9 12" id="KW-0408">Iron</keyword>
<evidence type="ECO:0000256" key="9">
    <source>
        <dbReference type="ARBA" id="ARBA00023004"/>
    </source>
</evidence>
<dbReference type="InterPro" id="IPR024204">
    <property type="entry name" value="Cyt_P450_CYP7A1-type"/>
</dbReference>
<reference evidence="17" key="1">
    <citation type="submission" date="2020-06" db="EMBL/GenBank/DDBJ databases">
        <authorList>
            <consortium name="Plant Systems Biology data submission"/>
        </authorList>
    </citation>
    <scope>NUCLEOTIDE SEQUENCE</scope>
    <source>
        <strain evidence="17">D6</strain>
    </source>
</reference>
<dbReference type="InterPro" id="IPR036396">
    <property type="entry name" value="Cyt_P450_sf"/>
</dbReference>
<sequence>MKESEGMWWTLAAIALATIAIYFVTQFRAKKKLPSNTILPPHVWSWIPYVGSALEMGNGVVSFIRSHGKRLQSPIFTATVLGEKYVFIADPELLTMVFKSKYSKYLDSWSLSKTFMIRVVGVEPHEEESMFGDRTFLKMTMRQMHHYLMKPEQLEIALQRVQGFFRNNLPQLVVATSISDTTTTWVSHDAMFSMVVQSVFKATVGPIISDCLIQDDSYCEAFRQFDKGVIPLFNKAPSFLTRKARQARAYLLETLQSQEFLEQASPIVKTRQETIKNLSPAALSKTTLALIFGAVGNSAPALFWCLLHLLHNPAAWEACRAQVESILAKRQQDKDDITFTMADLDQMTLLESAFWETLRLYQGNFTARRVTEDFVMETSQQNYLLEKGTQLMPFWAVLHHDPAVFPNPMQFQYDRFVGANNKPVFTFASGATVNYWPVVAFGGGEHYCAGRKFIAYEARLYLAMLMLNFDMRLAEGETIPGIDRSNIGVGVCHPDREVKVEIRRRVKDLHS</sequence>
<dbReference type="PRINTS" id="PR00465">
    <property type="entry name" value="EP450IV"/>
</dbReference>
<feature type="binding site" evidence="14">
    <location>
        <position position="297"/>
    </location>
    <ligand>
        <name>substrate</name>
    </ligand>
</feature>
<evidence type="ECO:0000256" key="14">
    <source>
        <dbReference type="PIRSR" id="PIRSR000047-2"/>
    </source>
</evidence>
<keyword evidence="8 15" id="KW-0560">Oxidoreductase</keyword>
<evidence type="ECO:0000256" key="13">
    <source>
        <dbReference type="PIRSR" id="PIRSR000047-1"/>
    </source>
</evidence>
<dbReference type="GO" id="GO:0016705">
    <property type="term" value="F:oxidoreductase activity, acting on paired donors, with incorporation or reduction of molecular oxygen"/>
    <property type="evidence" value="ECO:0007669"/>
    <property type="project" value="InterPro"/>
</dbReference>
<evidence type="ECO:0000256" key="12">
    <source>
        <dbReference type="PIRNR" id="PIRNR000047"/>
    </source>
</evidence>
<dbReference type="OrthoDB" id="67904at2759"/>
<accession>A0A9N8HIL6</accession>
<feature type="binding site" evidence="14">
    <location>
        <position position="118"/>
    </location>
    <ligand>
        <name>substrate</name>
    </ligand>
</feature>
<dbReference type="SUPFAM" id="SSF48264">
    <property type="entry name" value="Cytochrome P450"/>
    <property type="match status" value="1"/>
</dbReference>
<evidence type="ECO:0000256" key="6">
    <source>
        <dbReference type="ARBA" id="ARBA00022723"/>
    </source>
</evidence>
<comment type="subcellular location">
    <subcellularLocation>
        <location evidence="2 12">Endoplasmic reticulum membrane</location>
    </subcellularLocation>
</comment>
<evidence type="ECO:0000256" key="3">
    <source>
        <dbReference type="ARBA" id="ARBA00004860"/>
    </source>
</evidence>
<keyword evidence="6 12" id="KW-0479">Metal-binding</keyword>
<keyword evidence="5 12" id="KW-0349">Heme</keyword>
<dbReference type="Pfam" id="PF00067">
    <property type="entry name" value="p450"/>
    <property type="match status" value="1"/>
</dbReference>